<dbReference type="EMBL" id="KN726138">
    <property type="protein sequence ID" value="KIH69568.1"/>
    <property type="molecule type" value="Genomic_DNA"/>
</dbReference>
<dbReference type="PANTHER" id="PTHR13451:SF0">
    <property type="entry name" value="CROSSOVER JUNCTION ENDONUCLEASE MUS81"/>
    <property type="match status" value="1"/>
</dbReference>
<dbReference type="GO" id="GO:0031573">
    <property type="term" value="P:mitotic intra-S DNA damage checkpoint signaling"/>
    <property type="evidence" value="ECO:0007669"/>
    <property type="project" value="TreeGrafter"/>
</dbReference>
<evidence type="ECO:0000256" key="11">
    <source>
        <dbReference type="ARBA" id="ARBA00023204"/>
    </source>
</evidence>
<evidence type="ECO:0000256" key="8">
    <source>
        <dbReference type="ARBA" id="ARBA00022801"/>
    </source>
</evidence>
<evidence type="ECO:0000256" key="1">
    <source>
        <dbReference type="ARBA" id="ARBA00001946"/>
    </source>
</evidence>
<sequence>MQLYRQALMAKYQLVKAANQVIEPDSNVQDKICNDEEPATHSINKNGASTASTSSSEELSSDNICYVSCQPSDQAEVVLIADVRENHGSMRANTVVEYLTSSSHRVRVETRALSVGDYLWILRKIDGTEMVLDWVVERKTWNDLQQSIRLGRYEEQKQRLYRSPMQNMVYLVEGKFTPEYAACEQALATTMVMHGFMIQRTKSPQETAQFLCRLTDYLKTTTSKRHVTGISYESLQELSKKARADTVKDVWIRQLMVCPGMSSERAQQVANRYPSMAAMIQHYSQVERDQADSLLSSTVPGVNRTLSMQMSKFFSSVLPA</sequence>
<keyword evidence="11 13" id="KW-0234">DNA repair</keyword>
<dbReference type="Pfam" id="PF02732">
    <property type="entry name" value="ERCC4"/>
    <property type="match status" value="1"/>
</dbReference>
<keyword evidence="4 13" id="KW-0540">Nuclease</keyword>
<dbReference type="SUPFAM" id="SSF52980">
    <property type="entry name" value="Restriction endonuclease-like"/>
    <property type="match status" value="1"/>
</dbReference>
<dbReference type="GO" id="GO:0000727">
    <property type="term" value="P:double-strand break repair via break-induced replication"/>
    <property type="evidence" value="ECO:0007669"/>
    <property type="project" value="UniProtKB-UniRule"/>
</dbReference>
<keyword evidence="12 13" id="KW-0539">Nucleus</keyword>
<feature type="domain" description="ERCC4" evidence="14">
    <location>
        <begin position="78"/>
        <end position="176"/>
    </location>
</feature>
<dbReference type="InterPro" id="IPR011335">
    <property type="entry name" value="Restrct_endonuc-II-like"/>
</dbReference>
<comment type="similarity">
    <text evidence="3 13">Belongs to the XPF family.</text>
</comment>
<dbReference type="Proteomes" id="UP000054047">
    <property type="component" value="Unassembled WGS sequence"/>
</dbReference>
<dbReference type="OrthoDB" id="5963188at2759"/>
<dbReference type="CDD" id="cd20074">
    <property type="entry name" value="XPF_nuclease_Mus81"/>
    <property type="match status" value="1"/>
</dbReference>
<evidence type="ECO:0000256" key="4">
    <source>
        <dbReference type="ARBA" id="ARBA00022722"/>
    </source>
</evidence>
<evidence type="ECO:0000313" key="15">
    <source>
        <dbReference type="EMBL" id="KIH69568.1"/>
    </source>
</evidence>
<dbReference type="GO" id="GO:0008821">
    <property type="term" value="F:crossover junction DNA endonuclease activity"/>
    <property type="evidence" value="ECO:0007669"/>
    <property type="project" value="UniProtKB-UniRule"/>
</dbReference>
<comment type="subcellular location">
    <subcellularLocation>
        <location evidence="2 13">Nucleus</location>
    </subcellularLocation>
</comment>
<keyword evidence="7 13" id="KW-0227">DNA damage</keyword>
<dbReference type="GO" id="GO:0003677">
    <property type="term" value="F:DNA binding"/>
    <property type="evidence" value="ECO:0007669"/>
    <property type="project" value="UniProtKB-UniRule"/>
</dbReference>
<dbReference type="GO" id="GO:0000712">
    <property type="term" value="P:resolution of meiotic recombination intermediates"/>
    <property type="evidence" value="ECO:0007669"/>
    <property type="project" value="TreeGrafter"/>
</dbReference>
<keyword evidence="9 13" id="KW-0460">Magnesium</keyword>
<dbReference type="SMART" id="SM00891">
    <property type="entry name" value="ERCC4"/>
    <property type="match status" value="1"/>
</dbReference>
<dbReference type="GO" id="GO:0046872">
    <property type="term" value="F:metal ion binding"/>
    <property type="evidence" value="ECO:0007669"/>
    <property type="project" value="UniProtKB-UniRule"/>
</dbReference>
<evidence type="ECO:0000256" key="3">
    <source>
        <dbReference type="ARBA" id="ARBA00010015"/>
    </source>
</evidence>
<comment type="function">
    <text evidence="13">Interacts with EME1 to form a DNA structure-specific endonuclease with substrate preference for branched DNA structures with a 5'-end at the branch nick. Typical substrates include 3'-flap structures, D-loops, replication forks and nicked Holliday junctions. May be required in mitosis for the processing of stalled or collapsed replication fork intermediates. May be required in meiosis for the repair of meiosis-specific double strand breaks subsequent to single-end invasion (SEI).</text>
</comment>
<dbReference type="GO" id="GO:0048257">
    <property type="term" value="F:3'-flap endonuclease activity"/>
    <property type="evidence" value="ECO:0007669"/>
    <property type="project" value="TreeGrafter"/>
</dbReference>
<dbReference type="Gene3D" id="3.40.50.10130">
    <property type="match status" value="1"/>
</dbReference>
<name>A0A0C2DHX7_9BILA</name>
<evidence type="ECO:0000256" key="5">
    <source>
        <dbReference type="ARBA" id="ARBA00022723"/>
    </source>
</evidence>
<evidence type="ECO:0000256" key="6">
    <source>
        <dbReference type="ARBA" id="ARBA00022759"/>
    </source>
</evidence>
<evidence type="ECO:0000313" key="16">
    <source>
        <dbReference type="Proteomes" id="UP000054047"/>
    </source>
</evidence>
<dbReference type="AlphaFoldDB" id="A0A0C2DHX7"/>
<dbReference type="GO" id="GO:0006308">
    <property type="term" value="P:DNA catabolic process"/>
    <property type="evidence" value="ECO:0007669"/>
    <property type="project" value="UniProtKB-UniRule"/>
</dbReference>
<keyword evidence="8 13" id="KW-0378">Hydrolase</keyword>
<evidence type="ECO:0000259" key="14">
    <source>
        <dbReference type="SMART" id="SM00891"/>
    </source>
</evidence>
<proteinExistence type="inferred from homology"/>
<dbReference type="Gene3D" id="1.10.150.670">
    <property type="entry name" value="Crossover junction endonuclease EME1, DNA-binding domain"/>
    <property type="match status" value="1"/>
</dbReference>
<evidence type="ECO:0000256" key="9">
    <source>
        <dbReference type="ARBA" id="ARBA00022842"/>
    </source>
</evidence>
<evidence type="ECO:0000256" key="13">
    <source>
        <dbReference type="RuleBase" id="RU369042"/>
    </source>
</evidence>
<comment type="subunit">
    <text evidence="13">Interacts with EME1.</text>
</comment>
<evidence type="ECO:0000256" key="10">
    <source>
        <dbReference type="ARBA" id="ARBA00023172"/>
    </source>
</evidence>
<keyword evidence="5 13" id="KW-0479">Metal-binding</keyword>
<keyword evidence="6 13" id="KW-0255">Endonuclease</keyword>
<dbReference type="GO" id="GO:0048476">
    <property type="term" value="C:Holliday junction resolvase complex"/>
    <property type="evidence" value="ECO:0007669"/>
    <property type="project" value="UniProtKB-UniRule"/>
</dbReference>
<protein>
    <recommendedName>
        <fullName evidence="13">Crossover junction endonuclease MUS81</fullName>
        <ecNumber evidence="13">3.1.22.-</ecNumber>
    </recommendedName>
</protein>
<reference evidence="15 16" key="1">
    <citation type="submission" date="2013-12" db="EMBL/GenBank/DDBJ databases">
        <title>Draft genome of the parsitic nematode Ancylostoma duodenale.</title>
        <authorList>
            <person name="Mitreva M."/>
        </authorList>
    </citation>
    <scope>NUCLEOTIDE SEQUENCE [LARGE SCALE GENOMIC DNA]</scope>
    <source>
        <strain evidence="15 16">Zhejiang</strain>
    </source>
</reference>
<keyword evidence="10 13" id="KW-0233">DNA recombination</keyword>
<evidence type="ECO:0000256" key="7">
    <source>
        <dbReference type="ARBA" id="ARBA00022763"/>
    </source>
</evidence>
<organism evidence="15 16">
    <name type="scientific">Ancylostoma duodenale</name>
    <dbReference type="NCBI Taxonomy" id="51022"/>
    <lineage>
        <taxon>Eukaryota</taxon>
        <taxon>Metazoa</taxon>
        <taxon>Ecdysozoa</taxon>
        <taxon>Nematoda</taxon>
        <taxon>Chromadorea</taxon>
        <taxon>Rhabditida</taxon>
        <taxon>Rhabditina</taxon>
        <taxon>Rhabditomorpha</taxon>
        <taxon>Strongyloidea</taxon>
        <taxon>Ancylostomatidae</taxon>
        <taxon>Ancylostomatinae</taxon>
        <taxon>Ancylostoma</taxon>
    </lineage>
</organism>
<dbReference type="InterPro" id="IPR042530">
    <property type="entry name" value="EME1/EME2_C"/>
</dbReference>
<comment type="cofactor">
    <cofactor evidence="1 13">
        <name>Mg(2+)</name>
        <dbReference type="ChEBI" id="CHEBI:18420"/>
    </cofactor>
</comment>
<dbReference type="EC" id="3.1.22.-" evidence="13"/>
<dbReference type="InterPro" id="IPR006166">
    <property type="entry name" value="ERCC4_domain"/>
</dbReference>
<evidence type="ECO:0000256" key="12">
    <source>
        <dbReference type="ARBA" id="ARBA00023242"/>
    </source>
</evidence>
<evidence type="ECO:0000256" key="2">
    <source>
        <dbReference type="ARBA" id="ARBA00004123"/>
    </source>
</evidence>
<dbReference type="GO" id="GO:0005634">
    <property type="term" value="C:nucleus"/>
    <property type="evidence" value="ECO:0007669"/>
    <property type="project" value="UniProtKB-SubCell"/>
</dbReference>
<dbReference type="PANTHER" id="PTHR13451">
    <property type="entry name" value="CLASS II CROSSOVER JUNCTION ENDONUCLEASE MUS81"/>
    <property type="match status" value="1"/>
</dbReference>
<dbReference type="InterPro" id="IPR033309">
    <property type="entry name" value="Mus81"/>
</dbReference>
<dbReference type="InterPro" id="IPR047416">
    <property type="entry name" value="XPF_nuclease_Mus81"/>
</dbReference>
<accession>A0A0C2DHX7</accession>
<gene>
    <name evidence="15" type="ORF">ANCDUO_00085</name>
</gene>
<keyword evidence="16" id="KW-1185">Reference proteome</keyword>